<evidence type="ECO:0000313" key="2">
    <source>
        <dbReference type="Proteomes" id="UP000270094"/>
    </source>
</evidence>
<gene>
    <name evidence="1" type="ORF">SVUK_LOCUS12034</name>
</gene>
<dbReference type="Proteomes" id="UP000270094">
    <property type="component" value="Unassembled WGS sequence"/>
</dbReference>
<organism evidence="1 2">
    <name type="scientific">Strongylus vulgaris</name>
    <name type="common">Blood worm</name>
    <dbReference type="NCBI Taxonomy" id="40348"/>
    <lineage>
        <taxon>Eukaryota</taxon>
        <taxon>Metazoa</taxon>
        <taxon>Ecdysozoa</taxon>
        <taxon>Nematoda</taxon>
        <taxon>Chromadorea</taxon>
        <taxon>Rhabditida</taxon>
        <taxon>Rhabditina</taxon>
        <taxon>Rhabditomorpha</taxon>
        <taxon>Strongyloidea</taxon>
        <taxon>Strongylidae</taxon>
        <taxon>Strongylus</taxon>
    </lineage>
</organism>
<sequence length="269" mass="30500">MYKILEDGLGDNKFSVTILAHPRNGLPPHRGAGVTLGVKLRSTAEVYPSTRSCKLKSSAFPAPCPAKSRPGQKPHHLADYARYMPVVKAWQAQAKLLTLGIYFIACIACNKKRSPARWITSTASNVIKTSVRLHRTPWISDQRTRQRLDLLCTYNARTVSTNADLHALLEAEGHINYHLFALQETKLRRTDVRQLNDGTPLFVVRCSITERWRLAFVVHPSVSIFSIRTRSVSILSIRTRSYHLVWLSFDSVLYIRNHLHQLLFSSISS</sequence>
<dbReference type="OrthoDB" id="5813559at2759"/>
<keyword evidence="2" id="KW-1185">Reference proteome</keyword>
<proteinExistence type="predicted"/>
<evidence type="ECO:0000313" key="1">
    <source>
        <dbReference type="EMBL" id="VDM77036.1"/>
    </source>
</evidence>
<protein>
    <recommendedName>
        <fullName evidence="3">Endonuclease/exonuclease/phosphatase domain-containing protein</fullName>
    </recommendedName>
</protein>
<name>A0A3P7J286_STRVU</name>
<dbReference type="AlphaFoldDB" id="A0A3P7J286"/>
<reference evidence="1 2" key="1">
    <citation type="submission" date="2018-11" db="EMBL/GenBank/DDBJ databases">
        <authorList>
            <consortium name="Pathogen Informatics"/>
        </authorList>
    </citation>
    <scope>NUCLEOTIDE SEQUENCE [LARGE SCALE GENOMIC DNA]</scope>
</reference>
<evidence type="ECO:0008006" key="3">
    <source>
        <dbReference type="Google" id="ProtNLM"/>
    </source>
</evidence>
<dbReference type="SUPFAM" id="SSF56219">
    <property type="entry name" value="DNase I-like"/>
    <property type="match status" value="1"/>
</dbReference>
<accession>A0A3P7J286</accession>
<dbReference type="InterPro" id="IPR036691">
    <property type="entry name" value="Endo/exonu/phosph_ase_sf"/>
</dbReference>
<dbReference type="EMBL" id="UYYB01098293">
    <property type="protein sequence ID" value="VDM77036.1"/>
    <property type="molecule type" value="Genomic_DNA"/>
</dbReference>